<evidence type="ECO:0000313" key="6">
    <source>
        <dbReference type="RefSeq" id="XP_026679356.1"/>
    </source>
</evidence>
<dbReference type="PaxDb" id="121845-A0A3Q0ISW0"/>
<feature type="binding site" evidence="3">
    <location>
        <begin position="79"/>
        <end position="86"/>
    </location>
    <ligand>
        <name>ATP</name>
        <dbReference type="ChEBI" id="CHEBI:30616"/>
    </ligand>
</feature>
<feature type="domain" description="Kinesin motor" evidence="4">
    <location>
        <begin position="1"/>
        <end position="275"/>
    </location>
</feature>
<protein>
    <submittedName>
        <fullName evidence="6">Kinesin-like protein Klp98A</fullName>
    </submittedName>
</protein>
<dbReference type="Gene3D" id="3.40.850.10">
    <property type="entry name" value="Kinesin motor domain"/>
    <property type="match status" value="3"/>
</dbReference>
<dbReference type="InterPro" id="IPR036961">
    <property type="entry name" value="Kinesin_motor_dom_sf"/>
</dbReference>
<evidence type="ECO:0000259" key="4">
    <source>
        <dbReference type="PROSITE" id="PS50067"/>
    </source>
</evidence>
<dbReference type="GO" id="GO:0005524">
    <property type="term" value="F:ATP binding"/>
    <property type="evidence" value="ECO:0007669"/>
    <property type="project" value="UniProtKB-UniRule"/>
</dbReference>
<dbReference type="GO" id="GO:0007018">
    <property type="term" value="P:microtubule-based movement"/>
    <property type="evidence" value="ECO:0007669"/>
    <property type="project" value="InterPro"/>
</dbReference>
<dbReference type="KEGG" id="dci:113467401"/>
<organism evidence="5 6">
    <name type="scientific">Diaphorina citri</name>
    <name type="common">Asian citrus psyllid</name>
    <dbReference type="NCBI Taxonomy" id="121845"/>
    <lineage>
        <taxon>Eukaryota</taxon>
        <taxon>Metazoa</taxon>
        <taxon>Ecdysozoa</taxon>
        <taxon>Arthropoda</taxon>
        <taxon>Hexapoda</taxon>
        <taxon>Insecta</taxon>
        <taxon>Pterygota</taxon>
        <taxon>Neoptera</taxon>
        <taxon>Paraneoptera</taxon>
        <taxon>Hemiptera</taxon>
        <taxon>Sternorrhyncha</taxon>
        <taxon>Psylloidea</taxon>
        <taxon>Psyllidae</taxon>
        <taxon>Diaphorininae</taxon>
        <taxon>Diaphorina</taxon>
    </lineage>
</organism>
<dbReference type="PANTHER" id="PTHR47117">
    <property type="entry name" value="STAR-RELATED LIPID TRANSFER PROTEIN 9"/>
    <property type="match status" value="1"/>
</dbReference>
<dbReference type="SMART" id="SM00129">
    <property type="entry name" value="KISc"/>
    <property type="match status" value="1"/>
</dbReference>
<dbReference type="SUPFAM" id="SSF52540">
    <property type="entry name" value="P-loop containing nucleoside triphosphate hydrolases"/>
    <property type="match status" value="2"/>
</dbReference>
<evidence type="ECO:0000256" key="2">
    <source>
        <dbReference type="ARBA" id="ARBA00022840"/>
    </source>
</evidence>
<gene>
    <name evidence="6" type="primary">LOC113467401</name>
</gene>
<dbReference type="InterPro" id="IPR001752">
    <property type="entry name" value="Kinesin_motor_dom"/>
</dbReference>
<dbReference type="AlphaFoldDB" id="A0A3Q0ISW0"/>
<dbReference type="GO" id="GO:0003777">
    <property type="term" value="F:microtubule motor activity"/>
    <property type="evidence" value="ECO:0007669"/>
    <property type="project" value="InterPro"/>
</dbReference>
<evidence type="ECO:0000313" key="5">
    <source>
        <dbReference type="Proteomes" id="UP000079169"/>
    </source>
</evidence>
<dbReference type="PROSITE" id="PS50067">
    <property type="entry name" value="KINESIN_MOTOR_2"/>
    <property type="match status" value="1"/>
</dbReference>
<dbReference type="GO" id="GO:0008017">
    <property type="term" value="F:microtubule binding"/>
    <property type="evidence" value="ECO:0007669"/>
    <property type="project" value="InterPro"/>
</dbReference>
<evidence type="ECO:0000256" key="3">
    <source>
        <dbReference type="PROSITE-ProRule" id="PRU00283"/>
    </source>
</evidence>
<proteinExistence type="inferred from homology"/>
<evidence type="ECO:0000256" key="1">
    <source>
        <dbReference type="ARBA" id="ARBA00022741"/>
    </source>
</evidence>
<dbReference type="STRING" id="121845.A0A3Q0ISW0"/>
<feature type="non-terminal residue" evidence="6">
    <location>
        <position position="306"/>
    </location>
</feature>
<dbReference type="Proteomes" id="UP000079169">
    <property type="component" value="Unplaced"/>
</dbReference>
<keyword evidence="2 3" id="KW-0067">ATP-binding</keyword>
<keyword evidence="1 3" id="KW-0547">Nucleotide-binding</keyword>
<dbReference type="PRINTS" id="PR00380">
    <property type="entry name" value="KINESINHEAVY"/>
</dbReference>
<dbReference type="InterPro" id="IPR027417">
    <property type="entry name" value="P-loop_NTPase"/>
</dbReference>
<keyword evidence="5" id="KW-1185">Reference proteome</keyword>
<dbReference type="PANTHER" id="PTHR47117:SF6">
    <property type="entry name" value="KINESIN-LIKE PROTEIN KIF16B"/>
    <property type="match status" value="1"/>
</dbReference>
<dbReference type="Pfam" id="PF00225">
    <property type="entry name" value="Kinesin"/>
    <property type="match status" value="3"/>
</dbReference>
<reference evidence="6" key="1">
    <citation type="submission" date="2025-08" db="UniProtKB">
        <authorList>
            <consortium name="RefSeq"/>
        </authorList>
    </citation>
    <scope>IDENTIFICATION</scope>
</reference>
<dbReference type="RefSeq" id="XP_026679356.1">
    <property type="nucleotide sequence ID" value="XM_026823555.1"/>
</dbReference>
<name>A0A3Q0ISW0_DIACI</name>
<dbReference type="FunFam" id="3.40.850.10:FF:000167">
    <property type="entry name" value="Uncharacterized protein"/>
    <property type="match status" value="1"/>
</dbReference>
<keyword evidence="3" id="KW-0505">Motor protein</keyword>
<accession>A0A3Q0ISW0</accession>
<dbReference type="GeneID" id="113467401"/>
<sequence length="306" mass="33812">MNSKVIIQMDSKKTRICNPKATTDNSPDAHKDFTFDHSYWSFDPSSPQFASQEQVFNDLGMDVVDAAFEGYNACVFAYGQTGSGKTFTMMGSKATTDNSPDAHKDFTFDHSYWSFDPSSPQFASQEQVFNDLGMDVVDAAFEGYNACVFAYGQTGSGKTFTMMGSKDCAFMYCVGKKLWGRKGLCMFHCGGDRLKEGAHINKSLVTLGSVISSLAELSTKKSTFIPYRDSVLTWLLKDSLGGNSKTIMIAAISPADVNYSETLSTLRYANRAKNIINKPTVNEDPNTRIIRELHDEITKLKAMLTS</sequence>
<comment type="similarity">
    <text evidence="3">Belongs to the TRAFAC class myosin-kinesin ATPase superfamily. Kinesin family.</text>
</comment>